<comment type="caution">
    <text evidence="1">The sequence shown here is derived from an EMBL/GenBank/DDBJ whole genome shotgun (WGS) entry which is preliminary data.</text>
</comment>
<evidence type="ECO:0000313" key="2">
    <source>
        <dbReference type="Proteomes" id="UP000297229"/>
    </source>
</evidence>
<accession>A0A4Z1K0V1</accession>
<dbReference type="EMBL" id="PQXM01000102">
    <property type="protein sequence ID" value="TGO77540.1"/>
    <property type="molecule type" value="Genomic_DNA"/>
</dbReference>
<evidence type="ECO:0000313" key="1">
    <source>
        <dbReference type="EMBL" id="TGO77540.1"/>
    </source>
</evidence>
<dbReference type="AlphaFoldDB" id="A0A4Z1K0V1"/>
<protein>
    <submittedName>
        <fullName evidence="1">Uncharacterized protein</fullName>
    </submittedName>
</protein>
<dbReference type="Proteomes" id="UP000297229">
    <property type="component" value="Unassembled WGS sequence"/>
</dbReference>
<organism evidence="1 2">
    <name type="scientific">Botrytis elliptica</name>
    <dbReference type="NCBI Taxonomy" id="278938"/>
    <lineage>
        <taxon>Eukaryota</taxon>
        <taxon>Fungi</taxon>
        <taxon>Dikarya</taxon>
        <taxon>Ascomycota</taxon>
        <taxon>Pezizomycotina</taxon>
        <taxon>Leotiomycetes</taxon>
        <taxon>Helotiales</taxon>
        <taxon>Sclerotiniaceae</taxon>
        <taxon>Botrytis</taxon>
    </lineage>
</organism>
<reference evidence="1 2" key="1">
    <citation type="submission" date="2017-12" db="EMBL/GenBank/DDBJ databases">
        <title>Comparative genomics of Botrytis spp.</title>
        <authorList>
            <person name="Valero-Jimenez C.A."/>
            <person name="Tapia P."/>
            <person name="Veloso J."/>
            <person name="Silva-Moreno E."/>
            <person name="Staats M."/>
            <person name="Valdes J.H."/>
            <person name="Van Kan J.A.L."/>
        </authorList>
    </citation>
    <scope>NUCLEOTIDE SEQUENCE [LARGE SCALE GENOMIC DNA]</scope>
    <source>
        <strain evidence="1 2">Be9601</strain>
    </source>
</reference>
<sequence length="72" mass="8088">MKVTVSTKKDQAYLFCLQPLEIATTEWQAIVLHSTIIFFLGNGRTISAMIGRSSLQTPVTTTGYREKLRVNI</sequence>
<name>A0A4Z1K0V1_9HELO</name>
<proteinExistence type="predicted"/>
<keyword evidence="2" id="KW-1185">Reference proteome</keyword>
<gene>
    <name evidence="1" type="ORF">BELL_0102g00120</name>
</gene>